<feature type="non-terminal residue" evidence="1">
    <location>
        <position position="93"/>
    </location>
</feature>
<evidence type="ECO:0000313" key="2">
    <source>
        <dbReference type="Proteomes" id="UP000663881"/>
    </source>
</evidence>
<evidence type="ECO:0000313" key="1">
    <source>
        <dbReference type="EMBL" id="CAF4389186.1"/>
    </source>
</evidence>
<protein>
    <submittedName>
        <fullName evidence="1">Uncharacterized protein</fullName>
    </submittedName>
</protein>
<accession>A0A820NDW7</accession>
<dbReference type="EMBL" id="CAJOAY010026222">
    <property type="protein sequence ID" value="CAF4389186.1"/>
    <property type="molecule type" value="Genomic_DNA"/>
</dbReference>
<gene>
    <name evidence="1" type="ORF">OKA104_LOCUS50778</name>
</gene>
<proteinExistence type="predicted"/>
<dbReference type="Proteomes" id="UP000663881">
    <property type="component" value="Unassembled WGS sequence"/>
</dbReference>
<dbReference type="AlphaFoldDB" id="A0A820NDW7"/>
<reference evidence="1" key="1">
    <citation type="submission" date="2021-02" db="EMBL/GenBank/DDBJ databases">
        <authorList>
            <person name="Nowell W R."/>
        </authorList>
    </citation>
    <scope>NUCLEOTIDE SEQUENCE</scope>
</reference>
<sequence>MAMCRTKFSRDRFVLAKIDEFERRYQSNQDAAKWYTADSFLYRLLNQVLRTEAIDPIFKFRYYIQDLHNQLAVMQVDYLKRLQISNCSTLILY</sequence>
<comment type="caution">
    <text evidence="1">The sequence shown here is derived from an EMBL/GenBank/DDBJ whole genome shotgun (WGS) entry which is preliminary data.</text>
</comment>
<name>A0A820NDW7_9BILA</name>
<organism evidence="1 2">
    <name type="scientific">Adineta steineri</name>
    <dbReference type="NCBI Taxonomy" id="433720"/>
    <lineage>
        <taxon>Eukaryota</taxon>
        <taxon>Metazoa</taxon>
        <taxon>Spiralia</taxon>
        <taxon>Gnathifera</taxon>
        <taxon>Rotifera</taxon>
        <taxon>Eurotatoria</taxon>
        <taxon>Bdelloidea</taxon>
        <taxon>Adinetida</taxon>
        <taxon>Adinetidae</taxon>
        <taxon>Adineta</taxon>
    </lineage>
</organism>